<feature type="coiled-coil region" evidence="8">
    <location>
        <begin position="438"/>
        <end position="465"/>
    </location>
</feature>
<keyword evidence="11" id="KW-1185">Reference proteome</keyword>
<dbReference type="PANTHER" id="PTHR18879">
    <property type="entry name" value="CENTROSOMAL PROTEIN OF 290 KDA"/>
    <property type="match status" value="1"/>
</dbReference>
<comment type="caution">
    <text evidence="10">The sequence shown here is derived from an EMBL/GenBank/DDBJ whole genome shotgun (WGS) entry which is preliminary data.</text>
</comment>
<feature type="coiled-coil region" evidence="8">
    <location>
        <begin position="835"/>
        <end position="953"/>
    </location>
</feature>
<evidence type="ECO:0000256" key="8">
    <source>
        <dbReference type="SAM" id="Coils"/>
    </source>
</evidence>
<feature type="coiled-coil region" evidence="8">
    <location>
        <begin position="727"/>
        <end position="758"/>
    </location>
</feature>
<proteinExistence type="predicted"/>
<evidence type="ECO:0000256" key="6">
    <source>
        <dbReference type="ARBA" id="ARBA00023212"/>
    </source>
</evidence>
<dbReference type="InterPro" id="IPR026201">
    <property type="entry name" value="Cep290"/>
</dbReference>
<keyword evidence="4" id="KW-0970">Cilium biogenesis/degradation</keyword>
<feature type="coiled-coil region" evidence="8">
    <location>
        <begin position="993"/>
        <end position="1020"/>
    </location>
</feature>
<feature type="compositionally biased region" description="Basic and acidic residues" evidence="9">
    <location>
        <begin position="15"/>
        <end position="43"/>
    </location>
</feature>
<feature type="compositionally biased region" description="Low complexity" evidence="9">
    <location>
        <begin position="131"/>
        <end position="142"/>
    </location>
</feature>
<protein>
    <recommendedName>
        <fullName evidence="12">Centrosomal protein of 290 kDa</fullName>
    </recommendedName>
</protein>
<dbReference type="EMBL" id="CAXLJM020000027">
    <property type="protein sequence ID" value="CAL8094497.1"/>
    <property type="molecule type" value="Genomic_DNA"/>
</dbReference>
<evidence type="ECO:0000256" key="7">
    <source>
        <dbReference type="ARBA" id="ARBA00023273"/>
    </source>
</evidence>
<feature type="region of interest" description="Disordered" evidence="9">
    <location>
        <begin position="759"/>
        <end position="782"/>
    </location>
</feature>
<evidence type="ECO:0000313" key="10">
    <source>
        <dbReference type="EMBL" id="CAL8094497.1"/>
    </source>
</evidence>
<feature type="coiled-coil region" evidence="8">
    <location>
        <begin position="489"/>
        <end position="523"/>
    </location>
</feature>
<evidence type="ECO:0000256" key="2">
    <source>
        <dbReference type="ARBA" id="ARBA00004300"/>
    </source>
</evidence>
<keyword evidence="3" id="KW-0963">Cytoplasm</keyword>
<comment type="subcellular location">
    <subcellularLocation>
        <location evidence="1">Cytoplasm</location>
        <location evidence="1">Cytoskeleton</location>
        <location evidence="1">Cilium basal body</location>
    </subcellularLocation>
    <subcellularLocation>
        <location evidence="2">Cytoplasm</location>
        <location evidence="2">Cytoskeleton</location>
        <location evidence="2">Microtubule organizing center</location>
        <location evidence="2">Centrosome</location>
    </subcellularLocation>
</comment>
<feature type="region of interest" description="Disordered" evidence="9">
    <location>
        <begin position="130"/>
        <end position="162"/>
    </location>
</feature>
<accession>A0ABP1Q9F5</accession>
<feature type="coiled-coil region" evidence="8">
    <location>
        <begin position="310"/>
        <end position="401"/>
    </location>
</feature>
<feature type="coiled-coil region" evidence="8">
    <location>
        <begin position="1448"/>
        <end position="1556"/>
    </location>
</feature>
<name>A0ABP1Q9F5_9HEXA</name>
<feature type="coiled-coil region" evidence="8">
    <location>
        <begin position="1167"/>
        <end position="1263"/>
    </location>
</feature>
<dbReference type="PANTHER" id="PTHR18879:SF20">
    <property type="entry name" value="CENTROSOMAL PROTEIN OF 290 KDA"/>
    <property type="match status" value="1"/>
</dbReference>
<gene>
    <name evidence="10" type="ORF">ODALV1_LOCUS8793</name>
</gene>
<evidence type="ECO:0000256" key="1">
    <source>
        <dbReference type="ARBA" id="ARBA00004120"/>
    </source>
</evidence>
<feature type="coiled-coil region" evidence="8">
    <location>
        <begin position="655"/>
        <end position="689"/>
    </location>
</feature>
<evidence type="ECO:0000256" key="3">
    <source>
        <dbReference type="ARBA" id="ARBA00022490"/>
    </source>
</evidence>
<feature type="coiled-coil region" evidence="8">
    <location>
        <begin position="1305"/>
        <end position="1423"/>
    </location>
</feature>
<sequence>MERPRARPRNFFNTKKSDRDSEKDKNDNETPEKRPRRDRDRTRSAGVRESTVENDSDLDTAELNRRVERLQRDLTRRDRELEDERLENEKAMDKIKKLERDKVELKREVEDFRLEAEEYKRSLDEYKAQMRSRGGSYSPGGSDQIHSDQNGNNDHQYHSSSKNHELVINQKNREISQLIEDLERIDEDKVTLQEHLAELRDNLEAATKQIETMANEHFNLKSKLEQAEDQIKLLEEEKTVLKIKERDLMGYKERHEQYLENLSKAVDIRVDIWKKMMLEKDEEIGRLNSKVETLMSQIPNLQLDSERSTIRHLQARLGERESQISQLNDELSRATDEINSNIKLIEKLQSKLNATEDVEKTEKLMKCLQSRVKKLEDKLVKKEQQLKAVEKEAEIESSEHAALLARINAYESGEYGLSEAISEIKDMKNQIRVRDKQVESVTQEINILQMQVHDLEDENEMLRDKLGLEKNVDVSRETKRYQKSRKNEVIALRSKVNHLEDNLVQLKTMNYSLRKQLAQLELNQHLAIEGMHPQGGLTLAERDRPDGGSVSSPKPTSVADKDVSAGGLGLAINFKSEDWKQKYEIILEENTALRKGLQEILDAMHKLTDEGSSDVIIQSPILEDLLREMSARGIINYPYPITSFHLKVCNLEGKCTQLREDLHRIRQEEKDIRAELVEAKATIKVYEEKMRYNETLQTQEEEQLKEVISQEIQTEIMTPEPDTTFSAEDVTQRITKEKAKLAEMMEELKARILELEESRQSKGSTLGAEQHSVTTAGGRATPSQMELHDTLMVARDTIKLLEEKLLDVEQFMEDSNADEERSSFEPKIVHVGVQTDELEVEVEEVKEQIEKDISETLIRERDTLSRMMEELKHRIQDLESDLKAKDELLHDCHIVRPTHPEDEHSSELQETLTVARETIVSLQERLKSKDESIIQYRKLLAEVRTEMTNASERHVQEMRQLQLTIHQQQQAFTRMKSTLSQPVKDTMSIEGTIKDQLTRIHELEDEVSQLQHTLANVASQLTAARSDAHRWRCTAELRLKEVEQSREHFSAEAVEEVQNLRRRLKDAQLKLEKAEDQLDANKSIQQRDSVSDLVSILRKELEEKDKQIGMYLKTLKSTTFNEKSHFESLLSSREKEIDILKDEISKHLKTISSLQLRISKTKAVNYKSGVSTELEDLRVKYRDLQDEKLKLEKDIHELNSKRDEEEMKKIKTSESVARWEESKKWKKNKEKLESRVRELEIENEKLEKLVTALKTSIHRLEKEKMILDTRLRSRHSLHGSSLSKSSLDNISEGSAPSGATYQQSYILAQGEIAKLQLELQDTKELVEKTEFEGREEIEKLKMEIKCLKERIVTQERLLTAFEVAQKGDPQVVQEIQKMAAHESEFQKEIIRLEEENLHFRLQLEQLQLETPRLRDRVQHLQKIVDALKTEKLPGQRPGSFKSVAQRPLGELERTIAALKQVIDKLQIENKKLKVQTVGGSVPRAISSERLKSSVSALMDEKRTLLDRVESLEQETDKFQRLYMEKCSVVDSYESRLQDAEKRAKSTEMKLKAFLDDRKTTSPHREAAASSSTCHNFDALTYKVQKMEEELLHKSKILTTAKQALKDAERFAATKSGPAN</sequence>
<organism evidence="10 11">
    <name type="scientific">Orchesella dallaii</name>
    <dbReference type="NCBI Taxonomy" id="48710"/>
    <lineage>
        <taxon>Eukaryota</taxon>
        <taxon>Metazoa</taxon>
        <taxon>Ecdysozoa</taxon>
        <taxon>Arthropoda</taxon>
        <taxon>Hexapoda</taxon>
        <taxon>Collembola</taxon>
        <taxon>Entomobryomorpha</taxon>
        <taxon>Entomobryoidea</taxon>
        <taxon>Orchesellidae</taxon>
        <taxon>Orchesellinae</taxon>
        <taxon>Orchesella</taxon>
    </lineage>
</organism>
<evidence type="ECO:0000256" key="5">
    <source>
        <dbReference type="ARBA" id="ARBA00023054"/>
    </source>
</evidence>
<evidence type="ECO:0008006" key="12">
    <source>
        <dbReference type="Google" id="ProtNLM"/>
    </source>
</evidence>
<feature type="coiled-coil region" evidence="8">
    <location>
        <begin position="168"/>
        <end position="261"/>
    </location>
</feature>
<keyword evidence="7" id="KW-0966">Cell projection</keyword>
<evidence type="ECO:0000256" key="4">
    <source>
        <dbReference type="ARBA" id="ARBA00022794"/>
    </source>
</evidence>
<keyword evidence="6" id="KW-0206">Cytoskeleton</keyword>
<keyword evidence="5 8" id="KW-0175">Coiled coil</keyword>
<dbReference type="Proteomes" id="UP001642540">
    <property type="component" value="Unassembled WGS sequence"/>
</dbReference>
<reference evidence="10 11" key="1">
    <citation type="submission" date="2024-08" db="EMBL/GenBank/DDBJ databases">
        <authorList>
            <person name="Cucini C."/>
            <person name="Frati F."/>
        </authorList>
    </citation>
    <scope>NUCLEOTIDE SEQUENCE [LARGE SCALE GENOMIC DNA]</scope>
</reference>
<feature type="coiled-coil region" evidence="8">
    <location>
        <begin position="1050"/>
        <end position="1084"/>
    </location>
</feature>
<feature type="region of interest" description="Disordered" evidence="9">
    <location>
        <begin position="1"/>
        <end position="62"/>
    </location>
</feature>
<feature type="compositionally biased region" description="Polar residues" evidence="9">
    <location>
        <begin position="147"/>
        <end position="160"/>
    </location>
</feature>
<evidence type="ECO:0000313" key="11">
    <source>
        <dbReference type="Proteomes" id="UP001642540"/>
    </source>
</evidence>
<evidence type="ECO:0000256" key="9">
    <source>
        <dbReference type="SAM" id="MobiDB-lite"/>
    </source>
</evidence>
<feature type="region of interest" description="Disordered" evidence="9">
    <location>
        <begin position="536"/>
        <end position="561"/>
    </location>
</feature>